<dbReference type="PRINTS" id="PR00111">
    <property type="entry name" value="ABHYDROLASE"/>
</dbReference>
<protein>
    <recommendedName>
        <fullName evidence="1">AB hydrolase-1 domain-containing protein</fullName>
    </recommendedName>
</protein>
<dbReference type="EMBL" id="LGTC01000001">
    <property type="protein sequence ID" value="KNY28899.1"/>
    <property type="molecule type" value="Genomic_DNA"/>
</dbReference>
<proteinExistence type="predicted"/>
<reference evidence="3" key="1">
    <citation type="submission" date="2015-07" db="EMBL/GenBank/DDBJ databases">
        <title>Near-Complete Genome Sequence of the Cellulolytic Bacterium Bacteroides (Pseudobacteroides) cellulosolvens ATCC 35603.</title>
        <authorList>
            <person name="Dassa B."/>
            <person name="Utturkar S.M."/>
            <person name="Klingeman D.M."/>
            <person name="Hurt R.A."/>
            <person name="Keller M."/>
            <person name="Xu J."/>
            <person name="Reddy Y.H.K."/>
            <person name="Borovok I."/>
            <person name="Grinberg I.R."/>
            <person name="Lamed R."/>
            <person name="Zhivin O."/>
            <person name="Bayer E.A."/>
            <person name="Brown S.D."/>
        </authorList>
    </citation>
    <scope>NUCLEOTIDE SEQUENCE [LARGE SCALE GENOMIC DNA]</scope>
    <source>
        <strain evidence="3">DSM 2933</strain>
    </source>
</reference>
<dbReference type="PANTHER" id="PTHR46438">
    <property type="entry name" value="ALPHA/BETA-HYDROLASES SUPERFAMILY PROTEIN"/>
    <property type="match status" value="1"/>
</dbReference>
<dbReference type="InterPro" id="IPR000073">
    <property type="entry name" value="AB_hydrolase_1"/>
</dbReference>
<dbReference type="AlphaFoldDB" id="A0A0L6JT72"/>
<dbReference type="InterPro" id="IPR029058">
    <property type="entry name" value="AB_hydrolase_fold"/>
</dbReference>
<accession>A0A0L6JT72</accession>
<evidence type="ECO:0000313" key="2">
    <source>
        <dbReference type="EMBL" id="KNY28899.1"/>
    </source>
</evidence>
<comment type="caution">
    <text evidence="2">The sequence shown here is derived from an EMBL/GenBank/DDBJ whole genome shotgun (WGS) entry which is preliminary data.</text>
</comment>
<evidence type="ECO:0000259" key="1">
    <source>
        <dbReference type="Pfam" id="PF00561"/>
    </source>
</evidence>
<dbReference type="OrthoDB" id="5513277at2"/>
<dbReference type="RefSeq" id="WP_036937551.1">
    <property type="nucleotide sequence ID" value="NZ_JQKC01000005.1"/>
</dbReference>
<dbReference type="Pfam" id="PF00561">
    <property type="entry name" value="Abhydrolase_1"/>
    <property type="match status" value="1"/>
</dbReference>
<dbReference type="SUPFAM" id="SSF53474">
    <property type="entry name" value="alpha/beta-Hydrolases"/>
    <property type="match status" value="1"/>
</dbReference>
<feature type="domain" description="AB hydrolase-1" evidence="1">
    <location>
        <begin position="54"/>
        <end position="161"/>
    </location>
</feature>
<keyword evidence="3" id="KW-1185">Reference proteome</keyword>
<organism evidence="2 3">
    <name type="scientific">Pseudobacteroides cellulosolvens ATCC 35603 = DSM 2933</name>
    <dbReference type="NCBI Taxonomy" id="398512"/>
    <lineage>
        <taxon>Bacteria</taxon>
        <taxon>Bacillati</taxon>
        <taxon>Bacillota</taxon>
        <taxon>Clostridia</taxon>
        <taxon>Eubacteriales</taxon>
        <taxon>Oscillospiraceae</taxon>
        <taxon>Pseudobacteroides</taxon>
    </lineage>
</organism>
<dbReference type="eggNOG" id="COG0596">
    <property type="taxonomic scope" value="Bacteria"/>
</dbReference>
<dbReference type="Gene3D" id="3.40.50.1820">
    <property type="entry name" value="alpha/beta hydrolase"/>
    <property type="match status" value="1"/>
</dbReference>
<dbReference type="Proteomes" id="UP000036923">
    <property type="component" value="Unassembled WGS sequence"/>
</dbReference>
<name>A0A0L6JT72_9FIRM</name>
<evidence type="ECO:0000313" key="3">
    <source>
        <dbReference type="Proteomes" id="UP000036923"/>
    </source>
</evidence>
<gene>
    <name evidence="2" type="ORF">Bccel_4173</name>
</gene>
<dbReference type="STRING" id="398512.Bccel_4173"/>
<sequence length="281" mass="31729">MKDEPIFKSMQAKDKILGIYEKLLAAIPYKNEQLTIPTSHGKTFCICCGNENNPPLILIHGSGSNSSIWAEDMKKYSDHFRVYALDIIGEPGKSELTRPSMDGDTYAQWLMDIIKYLNIKKGSVNILGMSLGGWMALRFATHYPEYVKRLVLLCTAGITNLKLSFALKSILCSLQGDEGIKKICRMLSHPQPLHPEAEEIIMLISKNFNYRRYIPLFSDEELKKLSMPVMFVGGAVDAMFPSEKSGKRLSKLVPQLKLDIIPDTSHVLINMYPRIIPFLKS</sequence>